<evidence type="ECO:0000256" key="10">
    <source>
        <dbReference type="PIRSR" id="PIRSR001589-3"/>
    </source>
</evidence>
<dbReference type="PIRSF" id="PIRSF001589">
    <property type="entry name" value="Asn_synthetase_glu-h"/>
    <property type="match status" value="1"/>
</dbReference>
<evidence type="ECO:0000256" key="7">
    <source>
        <dbReference type="ARBA" id="ARBA00048741"/>
    </source>
</evidence>
<evidence type="ECO:0000256" key="1">
    <source>
        <dbReference type="ARBA" id="ARBA00005187"/>
    </source>
</evidence>
<dbReference type="PROSITE" id="PS51278">
    <property type="entry name" value="GATASE_TYPE_2"/>
    <property type="match status" value="1"/>
</dbReference>
<evidence type="ECO:0000256" key="3">
    <source>
        <dbReference type="ARBA" id="ARBA00012737"/>
    </source>
</evidence>
<dbReference type="NCBIfam" id="TIGR01536">
    <property type="entry name" value="asn_synth_AEB"/>
    <property type="match status" value="1"/>
</dbReference>
<dbReference type="InterPro" id="IPR017932">
    <property type="entry name" value="GATase_2_dom"/>
</dbReference>
<dbReference type="EC" id="6.3.5.4" evidence="3"/>
<dbReference type="Pfam" id="PF00733">
    <property type="entry name" value="Asn_synthase"/>
    <property type="match status" value="1"/>
</dbReference>
<dbReference type="Proteomes" id="UP000324282">
    <property type="component" value="Unassembled WGS sequence"/>
</dbReference>
<proteinExistence type="inferred from homology"/>
<evidence type="ECO:0000256" key="8">
    <source>
        <dbReference type="PIRSR" id="PIRSR001589-1"/>
    </source>
</evidence>
<dbReference type="InterPro" id="IPR001962">
    <property type="entry name" value="Asn_synthase"/>
</dbReference>
<dbReference type="PANTHER" id="PTHR43284">
    <property type="entry name" value="ASPARAGINE SYNTHETASE (GLUTAMINE-HYDROLYZING)"/>
    <property type="match status" value="1"/>
</dbReference>
<comment type="similarity">
    <text evidence="2">Belongs to the asparagine synthetase family.</text>
</comment>
<dbReference type="Gene3D" id="3.60.20.10">
    <property type="entry name" value="Glutamine Phosphoribosylpyrophosphate, subunit 1, domain 1"/>
    <property type="match status" value="1"/>
</dbReference>
<dbReference type="CDD" id="cd01991">
    <property type="entry name" value="Asn_synthase_B_C"/>
    <property type="match status" value="1"/>
</dbReference>
<comment type="caution">
    <text evidence="12">The sequence shown here is derived from an EMBL/GenBank/DDBJ whole genome shotgun (WGS) entry which is preliminary data.</text>
</comment>
<accession>A0A5S5BES4</accession>
<keyword evidence="4 9" id="KW-0547">Nucleotide-binding</keyword>
<dbReference type="Pfam" id="PF13522">
    <property type="entry name" value="GATase_6"/>
    <property type="match status" value="1"/>
</dbReference>
<feature type="binding site" evidence="9">
    <location>
        <position position="296"/>
    </location>
    <ligand>
        <name>ATP</name>
        <dbReference type="ChEBI" id="CHEBI:30616"/>
    </ligand>
</feature>
<keyword evidence="5 9" id="KW-0067">ATP-binding</keyword>
<feature type="active site" description="For GATase activity" evidence="8">
    <location>
        <position position="2"/>
    </location>
</feature>
<keyword evidence="8" id="KW-0028">Amino-acid biosynthesis</keyword>
<evidence type="ECO:0000256" key="6">
    <source>
        <dbReference type="ARBA" id="ARBA00022962"/>
    </source>
</evidence>
<dbReference type="EMBL" id="VNHQ01000012">
    <property type="protein sequence ID" value="TYP65459.1"/>
    <property type="molecule type" value="Genomic_DNA"/>
</dbReference>
<dbReference type="GO" id="GO:0005829">
    <property type="term" value="C:cytosol"/>
    <property type="evidence" value="ECO:0007669"/>
    <property type="project" value="TreeGrafter"/>
</dbReference>
<evidence type="ECO:0000313" key="12">
    <source>
        <dbReference type="EMBL" id="TYP65459.1"/>
    </source>
</evidence>
<evidence type="ECO:0000256" key="4">
    <source>
        <dbReference type="ARBA" id="ARBA00022741"/>
    </source>
</evidence>
<dbReference type="InterPro" id="IPR051786">
    <property type="entry name" value="ASN_synthetase/amidase"/>
</dbReference>
<feature type="binding site" evidence="9">
    <location>
        <position position="101"/>
    </location>
    <ligand>
        <name>L-glutamine</name>
        <dbReference type="ChEBI" id="CHEBI:58359"/>
    </ligand>
</feature>
<dbReference type="RefSeq" id="WP_148924843.1">
    <property type="nucleotide sequence ID" value="NZ_VNHQ01000012.1"/>
</dbReference>
<dbReference type="AlphaFoldDB" id="A0A5S5BES4"/>
<keyword evidence="8" id="KW-0061">Asparagine biosynthesis</keyword>
<dbReference type="OrthoDB" id="9763290at2"/>
<dbReference type="GO" id="GO:0005524">
    <property type="term" value="F:ATP binding"/>
    <property type="evidence" value="ECO:0007669"/>
    <property type="project" value="UniProtKB-KW"/>
</dbReference>
<gene>
    <name evidence="12" type="ORF">A9A72_122594</name>
</gene>
<evidence type="ECO:0000256" key="9">
    <source>
        <dbReference type="PIRSR" id="PIRSR001589-2"/>
    </source>
</evidence>
<dbReference type="InterPro" id="IPR006426">
    <property type="entry name" value="Asn_synth_AEB"/>
</dbReference>
<reference evidence="12 13" key="1">
    <citation type="submission" date="2019-07" db="EMBL/GenBank/DDBJ databases">
        <title>Deep subsurface shale carbon reservoir microbial communities from Ohio and West Virginia, USA.</title>
        <authorList>
            <person name="Wrighton K."/>
        </authorList>
    </citation>
    <scope>NUCLEOTIDE SEQUENCE [LARGE SCALE GENOMIC DNA]</scope>
    <source>
        <strain evidence="12 13">NP_8Ht</strain>
    </source>
</reference>
<dbReference type="Gene3D" id="3.40.50.620">
    <property type="entry name" value="HUPs"/>
    <property type="match status" value="1"/>
</dbReference>
<comment type="pathway">
    <text evidence="1">Amino-acid biosynthesis; L-asparagine biosynthesis; L-asparagine from L-aspartate (L-Gln route): step 1/1.</text>
</comment>
<feature type="domain" description="Glutamine amidotransferase type-2" evidence="11">
    <location>
        <begin position="2"/>
        <end position="215"/>
    </location>
</feature>
<dbReference type="InterPro" id="IPR014729">
    <property type="entry name" value="Rossmann-like_a/b/a_fold"/>
</dbReference>
<evidence type="ECO:0000256" key="5">
    <source>
        <dbReference type="ARBA" id="ARBA00022840"/>
    </source>
</evidence>
<comment type="catalytic activity">
    <reaction evidence="7">
        <text>L-aspartate + L-glutamine + ATP + H2O = L-asparagine + L-glutamate + AMP + diphosphate + H(+)</text>
        <dbReference type="Rhea" id="RHEA:12228"/>
        <dbReference type="ChEBI" id="CHEBI:15377"/>
        <dbReference type="ChEBI" id="CHEBI:15378"/>
        <dbReference type="ChEBI" id="CHEBI:29985"/>
        <dbReference type="ChEBI" id="CHEBI:29991"/>
        <dbReference type="ChEBI" id="CHEBI:30616"/>
        <dbReference type="ChEBI" id="CHEBI:33019"/>
        <dbReference type="ChEBI" id="CHEBI:58048"/>
        <dbReference type="ChEBI" id="CHEBI:58359"/>
        <dbReference type="ChEBI" id="CHEBI:456215"/>
        <dbReference type="EC" id="6.3.5.4"/>
    </reaction>
</comment>
<sequence>MCGIAGFKTSSNVNYVEVLNGMTNAMKTRGPDDSGLWFDENSKTGLCHARLSILDLTSTGHQPMTSKSGRLIMVFNGEIYNYKQLKAELGGVEISWRGTSDSEVLLEAIERWGMVEALQKATGMFALAVMDRKLNKIYLARDRFGEKPLYYGLMQGSFIFASDLKALKIYPGVDFSIDRVSLARYLQYGNVPAPYSIYKNVFKVEPGSVLCVDAVSLAVDTQHYWSTQDCFSSSTPRNTSADQYVDKLESVLSESVGSQMISDVSLGAFLSGGIDSTTVVALMQKHSTTKVKTFSIGFDDPQYNEAEHARLVAKHLGTDHHDLYVSGRMALDVVPLLPAIYDEPFSDASQIPTYLVSSLAKKHVTVALTGDGGDELFGGYKRYLLAKDMWAKISRLPLPVRETISRALKSLPFSVLDKTITPLGRTFKQPLLADKLLKLGTVLGASNRQDFYRDAFLSYNSTPANWVIGCDASADFSLESGFSGSFLTEMMLLDLMIYLPNDNLVKVDRASMAVSLETRAPFLDKSVVQYAAQIPEEIKVRSGVGKWPLRQVLYRYVPQELIEKPKVGFAVPLASWLRGPLRDWAENYINENRLLDEGYFNAKIVQERWREHLSGRRNWQYQLWSVLMFQCWLESVG</sequence>
<evidence type="ECO:0000256" key="2">
    <source>
        <dbReference type="ARBA" id="ARBA00005752"/>
    </source>
</evidence>
<dbReference type="CDD" id="cd00712">
    <property type="entry name" value="AsnB"/>
    <property type="match status" value="1"/>
</dbReference>
<dbReference type="GO" id="GO:0006529">
    <property type="term" value="P:asparagine biosynthetic process"/>
    <property type="evidence" value="ECO:0007669"/>
    <property type="project" value="UniProtKB-KW"/>
</dbReference>
<dbReference type="SUPFAM" id="SSF52402">
    <property type="entry name" value="Adenine nucleotide alpha hydrolases-like"/>
    <property type="match status" value="1"/>
</dbReference>
<evidence type="ECO:0000313" key="13">
    <source>
        <dbReference type="Proteomes" id="UP000324282"/>
    </source>
</evidence>
<evidence type="ECO:0000259" key="11">
    <source>
        <dbReference type="PROSITE" id="PS51278"/>
    </source>
</evidence>
<organism evidence="12 13">
    <name type="scientific">Stutzerimonas stutzeri</name>
    <name type="common">Pseudomonas stutzeri</name>
    <dbReference type="NCBI Taxonomy" id="316"/>
    <lineage>
        <taxon>Bacteria</taxon>
        <taxon>Pseudomonadati</taxon>
        <taxon>Pseudomonadota</taxon>
        <taxon>Gammaproteobacteria</taxon>
        <taxon>Pseudomonadales</taxon>
        <taxon>Pseudomonadaceae</taxon>
        <taxon>Stutzerimonas</taxon>
    </lineage>
</organism>
<dbReference type="GO" id="GO:0004066">
    <property type="term" value="F:asparagine synthase (glutamine-hydrolyzing) activity"/>
    <property type="evidence" value="ECO:0007669"/>
    <property type="project" value="UniProtKB-EC"/>
</dbReference>
<dbReference type="PANTHER" id="PTHR43284:SF1">
    <property type="entry name" value="ASPARAGINE SYNTHETASE"/>
    <property type="match status" value="1"/>
</dbReference>
<name>A0A5S5BES4_STUST</name>
<dbReference type="InterPro" id="IPR029055">
    <property type="entry name" value="Ntn_hydrolases_N"/>
</dbReference>
<protein>
    <recommendedName>
        <fullName evidence="3">asparagine synthase (glutamine-hydrolyzing)</fullName>
        <ecNumber evidence="3">6.3.5.4</ecNumber>
    </recommendedName>
</protein>
<dbReference type="InterPro" id="IPR033738">
    <property type="entry name" value="AsnB_N"/>
</dbReference>
<dbReference type="SUPFAM" id="SSF56235">
    <property type="entry name" value="N-terminal nucleophile aminohydrolases (Ntn hydrolases)"/>
    <property type="match status" value="1"/>
</dbReference>
<keyword evidence="6 8" id="KW-0315">Glutamine amidotransferase</keyword>
<feature type="site" description="Important for beta-aspartyl-AMP intermediate formation" evidence="10">
    <location>
        <position position="371"/>
    </location>
</feature>